<dbReference type="SUPFAM" id="SSF53474">
    <property type="entry name" value="alpha/beta-Hydrolases"/>
    <property type="match status" value="1"/>
</dbReference>
<organism evidence="1 2">
    <name type="scientific">Acidisarcina polymorpha</name>
    <dbReference type="NCBI Taxonomy" id="2211140"/>
    <lineage>
        <taxon>Bacteria</taxon>
        <taxon>Pseudomonadati</taxon>
        <taxon>Acidobacteriota</taxon>
        <taxon>Terriglobia</taxon>
        <taxon>Terriglobales</taxon>
        <taxon>Acidobacteriaceae</taxon>
        <taxon>Acidisarcina</taxon>
    </lineage>
</organism>
<dbReference type="GO" id="GO:0016747">
    <property type="term" value="F:acyltransferase activity, transferring groups other than amino-acyl groups"/>
    <property type="evidence" value="ECO:0007669"/>
    <property type="project" value="TreeGrafter"/>
</dbReference>
<keyword evidence="2" id="KW-1185">Reference proteome</keyword>
<dbReference type="Pfam" id="PF00756">
    <property type="entry name" value="Esterase"/>
    <property type="match status" value="1"/>
</dbReference>
<gene>
    <name evidence="1" type="ORF">ACPOL_3366</name>
</gene>
<dbReference type="PANTHER" id="PTHR48098">
    <property type="entry name" value="ENTEROCHELIN ESTERASE-RELATED"/>
    <property type="match status" value="1"/>
</dbReference>
<evidence type="ECO:0000313" key="2">
    <source>
        <dbReference type="Proteomes" id="UP000253606"/>
    </source>
</evidence>
<proteinExistence type="predicted"/>
<dbReference type="Gene3D" id="3.40.50.1820">
    <property type="entry name" value="alpha/beta hydrolase"/>
    <property type="match status" value="1"/>
</dbReference>
<dbReference type="PANTHER" id="PTHR48098:SF1">
    <property type="entry name" value="DIACYLGLYCEROL ACYLTRANSFERASE_MYCOLYLTRANSFERASE AG85A"/>
    <property type="match status" value="1"/>
</dbReference>
<dbReference type="InterPro" id="IPR050583">
    <property type="entry name" value="Mycobacterial_A85_antigen"/>
</dbReference>
<dbReference type="EMBL" id="CP030840">
    <property type="protein sequence ID" value="AXC12655.1"/>
    <property type="molecule type" value="Genomic_DNA"/>
</dbReference>
<name>A0A2Z5G1Y0_9BACT</name>
<dbReference type="KEGG" id="abas:ACPOL_3366"/>
<dbReference type="Proteomes" id="UP000253606">
    <property type="component" value="Chromosome"/>
</dbReference>
<dbReference type="InterPro" id="IPR000801">
    <property type="entry name" value="Esterase-like"/>
</dbReference>
<sequence>MKASGRIRRTHLSCPAASRFLRFLCSQLSIQERTFVKTLRLKCMMTALTIALTVAPRLAAQVQTIVPPVIPGAKPVMVEHIKVHGTALEGNLEGDAVDRDVIVFLPPGYQKDKHRRYPVVYALHGFFIGAAQWTGEIHVPQTIEGAFAQGAKEMIVVLPDSKTIYNGSMYSSSPTTGDFEKFIFHDVVGYIDAHYRTIPNRESRGLVGHSMGGYGASRIGMKHPDVFGALYIMSPCCLSPMGGGGPGPADKMKEMAIANEKIIAGLKSPSDAPAALPGFGIAQLATAAAWAPDPKNPPLYLDLPTKNGVPVPEVQAKFAANSPLAFVDQYIGNLKQYHAISMDVGDQDGLRIDAGKLHDVFDKYGIVNSFEIYSGTHTSAVADRFQNHVMPFFSKNLCFEASCK</sequence>
<dbReference type="AlphaFoldDB" id="A0A2Z5G1Y0"/>
<protein>
    <submittedName>
        <fullName evidence="1">Putative esterase</fullName>
    </submittedName>
</protein>
<accession>A0A2Z5G1Y0</accession>
<evidence type="ECO:0000313" key="1">
    <source>
        <dbReference type="EMBL" id="AXC12655.1"/>
    </source>
</evidence>
<reference evidence="1 2" key="1">
    <citation type="journal article" date="2018" name="Front. Microbiol.">
        <title>Hydrolytic Capabilities as a Key to Environmental Success: Chitinolytic and Cellulolytic Acidobacteria From Acidic Sub-arctic Soils and Boreal Peatlands.</title>
        <authorList>
            <person name="Belova S.E."/>
            <person name="Ravin N.V."/>
            <person name="Pankratov T.A."/>
            <person name="Rakitin A.L."/>
            <person name="Ivanova A.A."/>
            <person name="Beletsky A.V."/>
            <person name="Mardanov A.V."/>
            <person name="Sinninghe Damste J.S."/>
            <person name="Dedysh S.N."/>
        </authorList>
    </citation>
    <scope>NUCLEOTIDE SEQUENCE [LARGE SCALE GENOMIC DNA]</scope>
    <source>
        <strain evidence="1 2">SBC82</strain>
    </source>
</reference>
<dbReference type="InterPro" id="IPR029058">
    <property type="entry name" value="AB_hydrolase_fold"/>
</dbReference>